<feature type="compositionally biased region" description="Basic and acidic residues" evidence="1">
    <location>
        <begin position="12"/>
        <end position="24"/>
    </location>
</feature>
<feature type="compositionally biased region" description="Acidic residues" evidence="1">
    <location>
        <begin position="1"/>
        <end position="11"/>
    </location>
</feature>
<feature type="region of interest" description="Disordered" evidence="1">
    <location>
        <begin position="168"/>
        <end position="208"/>
    </location>
</feature>
<comment type="caution">
    <text evidence="2">The sequence shown here is derived from an EMBL/GenBank/DDBJ whole genome shotgun (WGS) entry which is preliminary data.</text>
</comment>
<name>A0AAV9P0J1_9PEZI</name>
<proteinExistence type="predicted"/>
<sequence length="318" mass="35110">MSQITEEMEGMEDNHTEVKREPSEHSSIVYNRSASPFSIVSTSEDESIDRSSVFRPFQPPAPPAAPSRTPALGTTNSADFWYITEEKWQSLINETALPANAQAAIGVLQKDDQAGRAMETDEGALAEVPCQTCADKNAACTMFANGKYKTCVICKRLAKGGCDARVSASSAPTYTAGQTGVVPRASASHSYAPRKKRGRPPKHESRSVEQRLLKLEQELAASKRQRDEDERRLENLEEEAAITQSRLERYERTGAGRLVNGGGEGSSTKKRKLDEGERRGQRHHSCSCPAVYLELREVCACCDYVKIQWQQDPQGNAR</sequence>
<dbReference type="Proteomes" id="UP001337655">
    <property type="component" value="Unassembled WGS sequence"/>
</dbReference>
<evidence type="ECO:0000313" key="2">
    <source>
        <dbReference type="EMBL" id="KAK5164355.1"/>
    </source>
</evidence>
<feature type="compositionally biased region" description="Polar residues" evidence="1">
    <location>
        <begin position="168"/>
        <end position="178"/>
    </location>
</feature>
<dbReference type="EMBL" id="JAVRRT010000020">
    <property type="protein sequence ID" value="KAK5164355.1"/>
    <property type="molecule type" value="Genomic_DNA"/>
</dbReference>
<organism evidence="2 3">
    <name type="scientific">Saxophila tyrrhenica</name>
    <dbReference type="NCBI Taxonomy" id="1690608"/>
    <lineage>
        <taxon>Eukaryota</taxon>
        <taxon>Fungi</taxon>
        <taxon>Dikarya</taxon>
        <taxon>Ascomycota</taxon>
        <taxon>Pezizomycotina</taxon>
        <taxon>Dothideomycetes</taxon>
        <taxon>Dothideomycetidae</taxon>
        <taxon>Mycosphaerellales</taxon>
        <taxon>Extremaceae</taxon>
        <taxon>Saxophila</taxon>
    </lineage>
</organism>
<feature type="region of interest" description="Disordered" evidence="1">
    <location>
        <begin position="244"/>
        <end position="282"/>
    </location>
</feature>
<feature type="region of interest" description="Disordered" evidence="1">
    <location>
        <begin position="49"/>
        <end position="72"/>
    </location>
</feature>
<protein>
    <recommendedName>
        <fullName evidence="4">Zn(2)-C6 fungal-type domain-containing protein</fullName>
    </recommendedName>
</protein>
<accession>A0AAV9P0J1</accession>
<evidence type="ECO:0000313" key="3">
    <source>
        <dbReference type="Proteomes" id="UP001337655"/>
    </source>
</evidence>
<dbReference type="GeneID" id="89931381"/>
<reference evidence="2 3" key="1">
    <citation type="submission" date="2023-08" db="EMBL/GenBank/DDBJ databases">
        <title>Black Yeasts Isolated from many extreme environments.</title>
        <authorList>
            <person name="Coleine C."/>
            <person name="Stajich J.E."/>
            <person name="Selbmann L."/>
        </authorList>
    </citation>
    <scope>NUCLEOTIDE SEQUENCE [LARGE SCALE GENOMIC DNA]</scope>
    <source>
        <strain evidence="2 3">CCFEE 5935</strain>
    </source>
</reference>
<keyword evidence="3" id="KW-1185">Reference proteome</keyword>
<dbReference type="AlphaFoldDB" id="A0AAV9P0J1"/>
<evidence type="ECO:0008006" key="4">
    <source>
        <dbReference type="Google" id="ProtNLM"/>
    </source>
</evidence>
<feature type="region of interest" description="Disordered" evidence="1">
    <location>
        <begin position="1"/>
        <end position="30"/>
    </location>
</feature>
<evidence type="ECO:0000256" key="1">
    <source>
        <dbReference type="SAM" id="MobiDB-lite"/>
    </source>
</evidence>
<gene>
    <name evidence="2" type="ORF">LTR77_010051</name>
</gene>
<dbReference type="RefSeq" id="XP_064654648.1">
    <property type="nucleotide sequence ID" value="XM_064807275.1"/>
</dbReference>